<protein>
    <submittedName>
        <fullName evidence="3">ORF3</fullName>
    </submittedName>
</protein>
<name>A0A0N5B702_STREA</name>
<dbReference type="AlphaFoldDB" id="A0A0N5B702"/>
<feature type="compositionally biased region" description="Low complexity" evidence="1">
    <location>
        <begin position="7"/>
        <end position="26"/>
    </location>
</feature>
<dbReference type="WBParaSite" id="SPAL_0000183384.1">
    <property type="protein sequence ID" value="SPAL_0000183384.1"/>
    <property type="gene ID" value="SPAL_0000183384"/>
</dbReference>
<dbReference type="Proteomes" id="UP000046392">
    <property type="component" value="Unplaced"/>
</dbReference>
<sequence length="79" mass="8779">MERSSRNSRGSVGSVSSVHSDPGSFSYQSQGTLRRGSLSSTQNHKVSVRRRKGHGGRWSSRLGKMLSKRRSGQYRLGKK</sequence>
<evidence type="ECO:0000313" key="3">
    <source>
        <dbReference type="WBParaSite" id="SPAL_0000183384.1"/>
    </source>
</evidence>
<keyword evidence="2" id="KW-1185">Reference proteome</keyword>
<organism evidence="2 3">
    <name type="scientific">Strongyloides papillosus</name>
    <name type="common">Intestinal threadworm</name>
    <dbReference type="NCBI Taxonomy" id="174720"/>
    <lineage>
        <taxon>Eukaryota</taxon>
        <taxon>Metazoa</taxon>
        <taxon>Ecdysozoa</taxon>
        <taxon>Nematoda</taxon>
        <taxon>Chromadorea</taxon>
        <taxon>Rhabditida</taxon>
        <taxon>Tylenchina</taxon>
        <taxon>Panagrolaimomorpha</taxon>
        <taxon>Strongyloidoidea</taxon>
        <taxon>Strongyloididae</taxon>
        <taxon>Strongyloides</taxon>
    </lineage>
</organism>
<accession>A0A0N5B702</accession>
<feature type="compositionally biased region" description="Basic residues" evidence="1">
    <location>
        <begin position="66"/>
        <end position="79"/>
    </location>
</feature>
<reference evidence="3" key="1">
    <citation type="submission" date="2017-02" db="UniProtKB">
        <authorList>
            <consortium name="WormBaseParasite"/>
        </authorList>
    </citation>
    <scope>IDENTIFICATION</scope>
</reference>
<feature type="compositionally biased region" description="Basic residues" evidence="1">
    <location>
        <begin position="46"/>
        <end position="55"/>
    </location>
</feature>
<evidence type="ECO:0000256" key="1">
    <source>
        <dbReference type="SAM" id="MobiDB-lite"/>
    </source>
</evidence>
<feature type="region of interest" description="Disordered" evidence="1">
    <location>
        <begin position="1"/>
        <end position="79"/>
    </location>
</feature>
<proteinExistence type="predicted"/>
<feature type="compositionally biased region" description="Polar residues" evidence="1">
    <location>
        <begin position="27"/>
        <end position="45"/>
    </location>
</feature>
<evidence type="ECO:0000313" key="2">
    <source>
        <dbReference type="Proteomes" id="UP000046392"/>
    </source>
</evidence>